<keyword evidence="2" id="KW-1185">Reference proteome</keyword>
<dbReference type="RefSeq" id="WP_204024824.1">
    <property type="nucleotide sequence ID" value="NZ_BOOW01000014.1"/>
</dbReference>
<sequence length="81" mass="8867">MILRDILAECDGVVRWGGDFKVPKESHFQIDVPPGDKRLDALANRISGWNSTPGEGAGAVDPFTSKRLQAARVMKRKQSSS</sequence>
<proteinExistence type="predicted"/>
<gene>
    <name evidence="1" type="ORF">Ssi02_24500</name>
</gene>
<evidence type="ECO:0000313" key="1">
    <source>
        <dbReference type="EMBL" id="GII92219.1"/>
    </source>
</evidence>
<dbReference type="EMBL" id="BOOW01000014">
    <property type="protein sequence ID" value="GII92219.1"/>
    <property type="molecule type" value="Genomic_DNA"/>
</dbReference>
<organism evidence="1 2">
    <name type="scientific">Sinosporangium siamense</name>
    <dbReference type="NCBI Taxonomy" id="1367973"/>
    <lineage>
        <taxon>Bacteria</taxon>
        <taxon>Bacillati</taxon>
        <taxon>Actinomycetota</taxon>
        <taxon>Actinomycetes</taxon>
        <taxon>Streptosporangiales</taxon>
        <taxon>Streptosporangiaceae</taxon>
        <taxon>Sinosporangium</taxon>
    </lineage>
</organism>
<accession>A0A919RGZ8</accession>
<protein>
    <submittedName>
        <fullName evidence="1">Uncharacterized protein</fullName>
    </submittedName>
</protein>
<evidence type="ECO:0000313" key="2">
    <source>
        <dbReference type="Proteomes" id="UP000606172"/>
    </source>
</evidence>
<comment type="caution">
    <text evidence="1">The sequence shown here is derived from an EMBL/GenBank/DDBJ whole genome shotgun (WGS) entry which is preliminary data.</text>
</comment>
<dbReference type="Proteomes" id="UP000606172">
    <property type="component" value="Unassembled WGS sequence"/>
</dbReference>
<dbReference type="AlphaFoldDB" id="A0A919RGZ8"/>
<reference evidence="1" key="1">
    <citation type="submission" date="2021-01" db="EMBL/GenBank/DDBJ databases">
        <title>Whole genome shotgun sequence of Sinosporangium siamense NBRC 109515.</title>
        <authorList>
            <person name="Komaki H."/>
            <person name="Tamura T."/>
        </authorList>
    </citation>
    <scope>NUCLEOTIDE SEQUENCE</scope>
    <source>
        <strain evidence="1">NBRC 109515</strain>
    </source>
</reference>
<name>A0A919RGZ8_9ACTN</name>